<feature type="chain" id="PRO_5014895546" evidence="1">
    <location>
        <begin position="17"/>
        <end position="114"/>
    </location>
</feature>
<evidence type="ECO:0000256" key="1">
    <source>
        <dbReference type="SAM" id="SignalP"/>
    </source>
</evidence>
<reference evidence="2" key="1">
    <citation type="submission" date="2018-01" db="EMBL/GenBank/DDBJ databases">
        <title>An insight into the sialome of Amazonian anophelines.</title>
        <authorList>
            <person name="Ribeiro J.M."/>
            <person name="Scarpassa V."/>
            <person name="Calvo E."/>
        </authorList>
    </citation>
    <scope>NUCLEOTIDE SEQUENCE</scope>
</reference>
<name>A0A2M4DKX4_ANODA</name>
<accession>A0A2M4DKX4</accession>
<feature type="signal peptide" evidence="1">
    <location>
        <begin position="1"/>
        <end position="16"/>
    </location>
</feature>
<organism evidence="2">
    <name type="scientific">Anopheles darlingi</name>
    <name type="common">Mosquito</name>
    <dbReference type="NCBI Taxonomy" id="43151"/>
    <lineage>
        <taxon>Eukaryota</taxon>
        <taxon>Metazoa</taxon>
        <taxon>Ecdysozoa</taxon>
        <taxon>Arthropoda</taxon>
        <taxon>Hexapoda</taxon>
        <taxon>Insecta</taxon>
        <taxon>Pterygota</taxon>
        <taxon>Neoptera</taxon>
        <taxon>Endopterygota</taxon>
        <taxon>Diptera</taxon>
        <taxon>Nematocera</taxon>
        <taxon>Culicoidea</taxon>
        <taxon>Culicidae</taxon>
        <taxon>Anophelinae</taxon>
        <taxon>Anopheles</taxon>
    </lineage>
</organism>
<dbReference type="AlphaFoldDB" id="A0A2M4DKX4"/>
<keyword evidence="1" id="KW-0732">Signal</keyword>
<evidence type="ECO:0000313" key="2">
    <source>
        <dbReference type="EMBL" id="MBW78175.1"/>
    </source>
</evidence>
<proteinExistence type="predicted"/>
<dbReference type="EMBL" id="GGFL01013997">
    <property type="protein sequence ID" value="MBW78175.1"/>
    <property type="molecule type" value="Transcribed_RNA"/>
</dbReference>
<protein>
    <submittedName>
        <fullName evidence="2">Putative secreted protein</fullName>
    </submittedName>
</protein>
<sequence>MRPFSTLAPLVVPGAATLLFRSLVSPSISCCMTDSSSTSRSSTSVFIFSPISSMMAFELAFGCTSLRKANKLSRSTESLLCKLPPFAMLAPPDGPFLPSSPSAPFCSCCCCCCC</sequence>